<keyword evidence="4 7" id="KW-1133">Transmembrane helix</keyword>
<accession>A0ABQ8HIM7</accession>
<feature type="region of interest" description="Disordered" evidence="6">
    <location>
        <begin position="471"/>
        <end position="510"/>
    </location>
</feature>
<evidence type="ECO:0000259" key="8">
    <source>
        <dbReference type="Pfam" id="PF12819"/>
    </source>
</evidence>
<dbReference type="InterPro" id="IPR032675">
    <property type="entry name" value="LRR_dom_sf"/>
</dbReference>
<dbReference type="Pfam" id="PF12819">
    <property type="entry name" value="Malectin_like"/>
    <property type="match status" value="1"/>
</dbReference>
<dbReference type="InterPro" id="IPR024788">
    <property type="entry name" value="Malectin-like_Carb-bd_dom"/>
</dbReference>
<feature type="transmembrane region" description="Helical" evidence="7">
    <location>
        <begin position="513"/>
        <end position="534"/>
    </location>
</feature>
<keyword evidence="3" id="KW-0732">Signal</keyword>
<feature type="compositionally biased region" description="Low complexity" evidence="6">
    <location>
        <begin position="474"/>
        <end position="501"/>
    </location>
</feature>
<dbReference type="SUPFAM" id="SSF52058">
    <property type="entry name" value="L domain-like"/>
    <property type="match status" value="1"/>
</dbReference>
<dbReference type="Pfam" id="PF00560">
    <property type="entry name" value="LRR_1"/>
    <property type="match status" value="2"/>
</dbReference>
<keyword evidence="10" id="KW-1185">Reference proteome</keyword>
<organism evidence="9 10">
    <name type="scientific">Xanthoceras sorbifolium</name>
    <dbReference type="NCBI Taxonomy" id="99658"/>
    <lineage>
        <taxon>Eukaryota</taxon>
        <taxon>Viridiplantae</taxon>
        <taxon>Streptophyta</taxon>
        <taxon>Embryophyta</taxon>
        <taxon>Tracheophyta</taxon>
        <taxon>Spermatophyta</taxon>
        <taxon>Magnoliopsida</taxon>
        <taxon>eudicotyledons</taxon>
        <taxon>Gunneridae</taxon>
        <taxon>Pentapetalae</taxon>
        <taxon>rosids</taxon>
        <taxon>malvids</taxon>
        <taxon>Sapindales</taxon>
        <taxon>Sapindaceae</taxon>
        <taxon>Xanthoceroideae</taxon>
        <taxon>Xanthoceras</taxon>
    </lineage>
</organism>
<reference evidence="9 10" key="1">
    <citation type="submission" date="2021-02" db="EMBL/GenBank/DDBJ databases">
        <title>Plant Genome Project.</title>
        <authorList>
            <person name="Zhang R.-G."/>
        </authorList>
    </citation>
    <scope>NUCLEOTIDE SEQUENCE [LARGE SCALE GENOMIC DNA]</scope>
    <source>
        <tissue evidence="9">Leaves</tissue>
    </source>
</reference>
<evidence type="ECO:0000256" key="5">
    <source>
        <dbReference type="ARBA" id="ARBA00023136"/>
    </source>
</evidence>
<evidence type="ECO:0000313" key="9">
    <source>
        <dbReference type="EMBL" id="KAH7560927.1"/>
    </source>
</evidence>
<evidence type="ECO:0000256" key="4">
    <source>
        <dbReference type="ARBA" id="ARBA00022989"/>
    </source>
</evidence>
<comment type="caution">
    <text evidence="9">The sequence shown here is derived from an EMBL/GenBank/DDBJ whole genome shotgun (WGS) entry which is preliminary data.</text>
</comment>
<dbReference type="PANTHER" id="PTHR45631:SF44">
    <property type="entry name" value="CARBOHYDRATE-BINDING PROTEIN OF THE ER PROTEIN"/>
    <property type="match status" value="1"/>
</dbReference>
<dbReference type="PANTHER" id="PTHR45631">
    <property type="entry name" value="OS07G0107800 PROTEIN-RELATED"/>
    <property type="match status" value="1"/>
</dbReference>
<evidence type="ECO:0000256" key="2">
    <source>
        <dbReference type="ARBA" id="ARBA00022692"/>
    </source>
</evidence>
<evidence type="ECO:0000313" key="10">
    <source>
        <dbReference type="Proteomes" id="UP000827721"/>
    </source>
</evidence>
<dbReference type="Gene3D" id="3.80.10.10">
    <property type="entry name" value="Ribonuclease Inhibitor"/>
    <property type="match status" value="1"/>
</dbReference>
<evidence type="ECO:0000256" key="7">
    <source>
        <dbReference type="SAM" id="Phobius"/>
    </source>
</evidence>
<dbReference type="InterPro" id="IPR001611">
    <property type="entry name" value="Leu-rich_rpt"/>
</dbReference>
<keyword evidence="2 7" id="KW-0812">Transmembrane</keyword>
<comment type="subcellular location">
    <subcellularLocation>
        <location evidence="1">Membrane</location>
        <topology evidence="1">Single-pass membrane protein</topology>
    </subcellularLocation>
</comment>
<proteinExistence type="predicted"/>
<evidence type="ECO:0000256" key="3">
    <source>
        <dbReference type="ARBA" id="ARBA00022729"/>
    </source>
</evidence>
<name>A0ABQ8HIM7_9ROSI</name>
<evidence type="ECO:0000256" key="1">
    <source>
        <dbReference type="ARBA" id="ARBA00004167"/>
    </source>
</evidence>
<protein>
    <recommendedName>
        <fullName evidence="8">Malectin-like domain-containing protein</fullName>
    </recommendedName>
</protein>
<feature type="domain" description="Malectin-like" evidence="8">
    <location>
        <begin position="12"/>
        <end position="330"/>
    </location>
</feature>
<evidence type="ECO:0000256" key="6">
    <source>
        <dbReference type="SAM" id="MobiDB-lite"/>
    </source>
</evidence>
<dbReference type="Proteomes" id="UP000827721">
    <property type="component" value="Unassembled WGS sequence"/>
</dbReference>
<gene>
    <name evidence="9" type="ORF">JRO89_XS10G0141300</name>
</gene>
<sequence length="553" mass="60313">MDMIPFPCSLSIDCGSSGLFTEGSIKWIGDNDLIQNGESIVVVNATSGVPQAMTTLRVFTTRNKNCYSIEEAGKGTRFLLRASFYYGNYDNKASPPIFDLQFDGNHWVTVTTSMDTTVIYEAIYVAKGDTISVCVAQTYSDMFPFISALEVRTLTPTMYSEVDTNYGLILRRRIAFGTKEIVKYPEDNYDRIWFPATNSGIFTEATSDATTITNNLDDDPPSQVVRNAFIAPNTSTAIVLRSNLPLNIEVPIYMNMYFSEVVKLDSTEERSFEFYIDDVVVSDPIVPPYGKVIQRYLKNFSASSNTSFSLGATSNSTLPPLINALEVFTITDELTDGTSADDVEALHELQKKFDTLQGWRGDPCLPSPFTWDWLNCSTDATPRVIALHLSGYDLSGSLPDFSSMDALEAIDLHNNSLNGSIPDFLGTLPKLKTLNLANNDFSGAVPSSLSKNTNLKLIVTGNMDLCTSDKSCKTTDTNTNTNTNTNTATDSDSGSSSNDSPSKTKKKKKSNKLPIILGPSAAALVMFFVVLGSLAKLHQKRKSAAVAAAATTG</sequence>
<keyword evidence="5 7" id="KW-0472">Membrane</keyword>
<dbReference type="EMBL" id="JAFEMO010000010">
    <property type="protein sequence ID" value="KAH7560927.1"/>
    <property type="molecule type" value="Genomic_DNA"/>
</dbReference>